<dbReference type="AlphaFoldDB" id="A0A7C8J2S2"/>
<organism evidence="8 10">
    <name type="scientific">Orbilia oligospora</name>
    <name type="common">Nematode-trapping fungus</name>
    <name type="synonym">Arthrobotrys oligospora</name>
    <dbReference type="NCBI Taxonomy" id="2813651"/>
    <lineage>
        <taxon>Eukaryota</taxon>
        <taxon>Fungi</taxon>
        <taxon>Dikarya</taxon>
        <taxon>Ascomycota</taxon>
        <taxon>Pezizomycotina</taxon>
        <taxon>Orbiliomycetes</taxon>
        <taxon>Orbiliales</taxon>
        <taxon>Orbiliaceae</taxon>
        <taxon>Orbilia</taxon>
    </lineage>
</organism>
<proteinExistence type="inferred from homology"/>
<dbReference type="InterPro" id="IPR006045">
    <property type="entry name" value="Cupin_1"/>
</dbReference>
<dbReference type="Pfam" id="PF00190">
    <property type="entry name" value="Cupin_1"/>
    <property type="match status" value="1"/>
</dbReference>
<accession>A0A7C8J2S2</accession>
<feature type="chain" id="PRO_5033585455" description="Cupin type-1 domain-containing protein" evidence="6">
    <location>
        <begin position="20"/>
        <end position="219"/>
    </location>
</feature>
<evidence type="ECO:0000313" key="10">
    <source>
        <dbReference type="Proteomes" id="UP000475325"/>
    </source>
</evidence>
<dbReference type="EMBL" id="WIQZ01000028">
    <property type="protein sequence ID" value="KAF3136703.1"/>
    <property type="molecule type" value="Genomic_DNA"/>
</dbReference>
<evidence type="ECO:0000256" key="4">
    <source>
        <dbReference type="ARBA" id="ARBA00022723"/>
    </source>
</evidence>
<evidence type="ECO:0000256" key="2">
    <source>
        <dbReference type="ARBA" id="ARBA00007456"/>
    </source>
</evidence>
<dbReference type="Gene3D" id="2.60.120.10">
    <property type="entry name" value="Jelly Rolls"/>
    <property type="match status" value="1"/>
</dbReference>
<dbReference type="InterPro" id="IPR001929">
    <property type="entry name" value="Germin"/>
</dbReference>
<dbReference type="GO" id="GO:0030145">
    <property type="term" value="F:manganese ion binding"/>
    <property type="evidence" value="ECO:0007669"/>
    <property type="project" value="InterPro"/>
</dbReference>
<evidence type="ECO:0000259" key="7">
    <source>
        <dbReference type="SMART" id="SM00835"/>
    </source>
</evidence>
<dbReference type="InterPro" id="IPR011051">
    <property type="entry name" value="RmlC_Cupin_sf"/>
</dbReference>
<keyword evidence="5" id="KW-0464">Manganese</keyword>
<comment type="similarity">
    <text evidence="2">Belongs to the germin family.</text>
</comment>
<keyword evidence="3" id="KW-0964">Secreted</keyword>
<dbReference type="PANTHER" id="PTHR31238">
    <property type="entry name" value="GERMIN-LIKE PROTEIN SUBFAMILY 3 MEMBER 3"/>
    <property type="match status" value="1"/>
</dbReference>
<gene>
    <name evidence="8" type="ORF">TWF102_009395</name>
    <name evidence="9" type="ORF">TWF703_005417</name>
</gene>
<comment type="subcellular location">
    <subcellularLocation>
        <location evidence="1">Secreted</location>
    </subcellularLocation>
</comment>
<dbReference type="Proteomes" id="UP000475325">
    <property type="component" value="Unassembled WGS sequence"/>
</dbReference>
<sequence>MFCKFLFLISFTLRSFAEAYPTLYPETNQLLKSQATQLDRLSILNDSSVWYFNFIAQSSYRKDPGSVVTASAVNFPAVIGNGMSLALITLAPCGILPAHIHPRAANYVIATKGSTRTYFYEENGAKLIVNTLTPNTMTIFPQAALHTMFNEGCTEATLVSALSSEDPGTLTFANSLFELPIDLVSNAFGGDISSFRSRVPNLASNAIAGTRDCLARCRK</sequence>
<evidence type="ECO:0000256" key="3">
    <source>
        <dbReference type="ARBA" id="ARBA00022525"/>
    </source>
</evidence>
<evidence type="ECO:0000313" key="11">
    <source>
        <dbReference type="Proteomes" id="UP000480548"/>
    </source>
</evidence>
<keyword evidence="6" id="KW-0732">Signal</keyword>
<name>A0A7C8J2S2_ORBOL</name>
<evidence type="ECO:0000313" key="8">
    <source>
        <dbReference type="EMBL" id="KAF3090178.1"/>
    </source>
</evidence>
<keyword evidence="4" id="KW-0479">Metal-binding</keyword>
<dbReference type="Proteomes" id="UP000480548">
    <property type="component" value="Unassembled WGS sequence"/>
</dbReference>
<comment type="caution">
    <text evidence="8">The sequence shown here is derived from an EMBL/GenBank/DDBJ whole genome shotgun (WGS) entry which is preliminary data.</text>
</comment>
<reference evidence="10 11" key="1">
    <citation type="submission" date="2019-06" db="EMBL/GenBank/DDBJ databases">
        <authorList>
            <person name="Palmer J.M."/>
        </authorList>
    </citation>
    <scope>NUCLEOTIDE SEQUENCE [LARGE SCALE GENOMIC DNA]</scope>
    <source>
        <strain evidence="8 10">TWF102</strain>
        <strain evidence="9 11">TWF703</strain>
    </source>
</reference>
<dbReference type="EMBL" id="WIQW01000062">
    <property type="protein sequence ID" value="KAF3090178.1"/>
    <property type="molecule type" value="Genomic_DNA"/>
</dbReference>
<dbReference type="CDD" id="cd02241">
    <property type="entry name" value="cupin_OxOx"/>
    <property type="match status" value="1"/>
</dbReference>
<dbReference type="SUPFAM" id="SSF51182">
    <property type="entry name" value="RmlC-like cupins"/>
    <property type="match status" value="1"/>
</dbReference>
<feature type="signal peptide" evidence="6">
    <location>
        <begin position="1"/>
        <end position="19"/>
    </location>
</feature>
<dbReference type="PRINTS" id="PR00325">
    <property type="entry name" value="GERMIN"/>
</dbReference>
<evidence type="ECO:0000313" key="9">
    <source>
        <dbReference type="EMBL" id="KAF3136703.1"/>
    </source>
</evidence>
<evidence type="ECO:0000256" key="6">
    <source>
        <dbReference type="SAM" id="SignalP"/>
    </source>
</evidence>
<dbReference type="InterPro" id="IPR014710">
    <property type="entry name" value="RmlC-like_jellyroll"/>
</dbReference>
<dbReference type="GO" id="GO:0005576">
    <property type="term" value="C:extracellular region"/>
    <property type="evidence" value="ECO:0007669"/>
    <property type="project" value="UniProtKB-SubCell"/>
</dbReference>
<evidence type="ECO:0000256" key="5">
    <source>
        <dbReference type="ARBA" id="ARBA00023211"/>
    </source>
</evidence>
<evidence type="ECO:0000256" key="1">
    <source>
        <dbReference type="ARBA" id="ARBA00004613"/>
    </source>
</evidence>
<feature type="domain" description="Cupin type-1" evidence="7">
    <location>
        <begin position="52"/>
        <end position="196"/>
    </location>
</feature>
<dbReference type="SMART" id="SM00835">
    <property type="entry name" value="Cupin_1"/>
    <property type="match status" value="1"/>
</dbReference>
<protein>
    <recommendedName>
        <fullName evidence="7">Cupin type-1 domain-containing protein</fullName>
    </recommendedName>
</protein>